<proteinExistence type="inferred from homology"/>
<dbReference type="OrthoDB" id="9785113at2"/>
<keyword evidence="7 9" id="KW-1133">Transmembrane helix</keyword>
<dbReference type="STRING" id="128403.WA1_29290"/>
<evidence type="ECO:0000259" key="11">
    <source>
        <dbReference type="PROSITE" id="PS50928"/>
    </source>
</evidence>
<comment type="function">
    <text evidence="10">Part of the binding-protein-dependent transport system for phosphate; probably responsible for the translocation of the substrate across the membrane.</text>
</comment>
<dbReference type="InterPro" id="IPR051124">
    <property type="entry name" value="Phosphate_Transport_Permease"/>
</dbReference>
<accession>A0A139X5T9</accession>
<dbReference type="InterPro" id="IPR035906">
    <property type="entry name" value="MetI-like_sf"/>
</dbReference>
<dbReference type="GO" id="GO:0005886">
    <property type="term" value="C:plasma membrane"/>
    <property type="evidence" value="ECO:0007669"/>
    <property type="project" value="UniProtKB-SubCell"/>
</dbReference>
<evidence type="ECO:0000256" key="3">
    <source>
        <dbReference type="ARBA" id="ARBA00022448"/>
    </source>
</evidence>
<feature type="transmembrane region" description="Helical" evidence="9">
    <location>
        <begin position="217"/>
        <end position="238"/>
    </location>
</feature>
<dbReference type="PANTHER" id="PTHR30425">
    <property type="entry name" value="PHOSPHATE TRANSPORT SYSTEM PERMEASE PROTEIN PST"/>
    <property type="match status" value="1"/>
</dbReference>
<evidence type="ECO:0000256" key="4">
    <source>
        <dbReference type="ARBA" id="ARBA00022475"/>
    </source>
</evidence>
<feature type="transmembrane region" description="Helical" evidence="9">
    <location>
        <begin position="82"/>
        <end position="107"/>
    </location>
</feature>
<dbReference type="NCBIfam" id="TIGR02138">
    <property type="entry name" value="phosphate_pstC"/>
    <property type="match status" value="1"/>
</dbReference>
<dbReference type="RefSeq" id="WP_017747049.1">
    <property type="nucleotide sequence ID" value="NZ_KQ976354.1"/>
</dbReference>
<comment type="subcellular location">
    <subcellularLocation>
        <location evidence="1 9">Cell membrane</location>
        <topology evidence="1 9">Multi-pass membrane protein</topology>
    </subcellularLocation>
</comment>
<comment type="caution">
    <text evidence="12">The sequence shown here is derived from an EMBL/GenBank/DDBJ whole genome shotgun (WGS) entry which is preliminary data.</text>
</comment>
<name>A0A139X5T9_9CYAN</name>
<feature type="transmembrane region" description="Helical" evidence="9">
    <location>
        <begin position="119"/>
        <end position="147"/>
    </location>
</feature>
<evidence type="ECO:0000256" key="2">
    <source>
        <dbReference type="ARBA" id="ARBA00007069"/>
    </source>
</evidence>
<keyword evidence="6 9" id="KW-0812">Transmembrane</keyword>
<feature type="transmembrane region" description="Helical" evidence="9">
    <location>
        <begin position="287"/>
        <end position="311"/>
    </location>
</feature>
<dbReference type="InterPro" id="IPR000515">
    <property type="entry name" value="MetI-like"/>
</dbReference>
<dbReference type="Gene3D" id="1.10.3720.10">
    <property type="entry name" value="MetI-like"/>
    <property type="match status" value="1"/>
</dbReference>
<organism evidence="12 13">
    <name type="scientific">Scytonema hofmannii PCC 7110</name>
    <dbReference type="NCBI Taxonomy" id="128403"/>
    <lineage>
        <taxon>Bacteria</taxon>
        <taxon>Bacillati</taxon>
        <taxon>Cyanobacteriota</taxon>
        <taxon>Cyanophyceae</taxon>
        <taxon>Nostocales</taxon>
        <taxon>Scytonemataceae</taxon>
        <taxon>Scytonema</taxon>
    </lineage>
</organism>
<dbReference type="PANTHER" id="PTHR30425:SF1">
    <property type="entry name" value="PHOSPHATE TRANSPORT SYSTEM PERMEASE PROTEIN PSTC"/>
    <property type="match status" value="1"/>
</dbReference>
<reference evidence="12 13" key="1">
    <citation type="journal article" date="2013" name="Genome Biol. Evol.">
        <title>Genomes of Stigonematalean cyanobacteria (subsection V) and the evolution of oxygenic photosynthesis from prokaryotes to plastids.</title>
        <authorList>
            <person name="Dagan T."/>
            <person name="Roettger M."/>
            <person name="Stucken K."/>
            <person name="Landan G."/>
            <person name="Koch R."/>
            <person name="Major P."/>
            <person name="Gould S.B."/>
            <person name="Goremykin V.V."/>
            <person name="Rippka R."/>
            <person name="Tandeau de Marsac N."/>
            <person name="Gugger M."/>
            <person name="Lockhart P.J."/>
            <person name="Allen J.F."/>
            <person name="Brune I."/>
            <person name="Maus I."/>
            <person name="Puhler A."/>
            <person name="Martin W.F."/>
        </authorList>
    </citation>
    <scope>NUCLEOTIDE SEQUENCE [LARGE SCALE GENOMIC DNA]</scope>
    <source>
        <strain evidence="12 13">PCC 7110</strain>
    </source>
</reference>
<evidence type="ECO:0000256" key="6">
    <source>
        <dbReference type="ARBA" id="ARBA00022692"/>
    </source>
</evidence>
<keyword evidence="13" id="KW-1185">Reference proteome</keyword>
<dbReference type="SUPFAM" id="SSF161098">
    <property type="entry name" value="MetI-like"/>
    <property type="match status" value="1"/>
</dbReference>
<evidence type="ECO:0000256" key="9">
    <source>
        <dbReference type="RuleBase" id="RU363032"/>
    </source>
</evidence>
<keyword evidence="4 10" id="KW-1003">Cell membrane</keyword>
<evidence type="ECO:0000256" key="5">
    <source>
        <dbReference type="ARBA" id="ARBA00022592"/>
    </source>
</evidence>
<feature type="transmembrane region" description="Helical" evidence="9">
    <location>
        <begin position="25"/>
        <end position="50"/>
    </location>
</feature>
<evidence type="ECO:0000256" key="8">
    <source>
        <dbReference type="ARBA" id="ARBA00023136"/>
    </source>
</evidence>
<evidence type="ECO:0000256" key="1">
    <source>
        <dbReference type="ARBA" id="ARBA00004651"/>
    </source>
</evidence>
<protein>
    <recommendedName>
        <fullName evidence="10">Phosphate transport system permease protein</fullName>
    </recommendedName>
</protein>
<dbReference type="AlphaFoldDB" id="A0A139X5T9"/>
<dbReference type="EMBL" id="ANNX02000031">
    <property type="protein sequence ID" value="KYC40054.1"/>
    <property type="molecule type" value="Genomic_DNA"/>
</dbReference>
<dbReference type="InterPro" id="IPR011864">
    <property type="entry name" value="Phosphate_PstC"/>
</dbReference>
<keyword evidence="8 9" id="KW-0472">Membrane</keyword>
<keyword evidence="3 9" id="KW-0813">Transport</keyword>
<dbReference type="Pfam" id="PF00528">
    <property type="entry name" value="BPD_transp_1"/>
    <property type="match status" value="1"/>
</dbReference>
<keyword evidence="5 10" id="KW-0592">Phosphate transport</keyword>
<feature type="transmembrane region" description="Helical" evidence="9">
    <location>
        <begin position="173"/>
        <end position="196"/>
    </location>
</feature>
<feature type="domain" description="ABC transmembrane type-1" evidence="11">
    <location>
        <begin position="82"/>
        <end position="306"/>
    </location>
</feature>
<gene>
    <name evidence="12" type="ORF">WA1_29290</name>
</gene>
<evidence type="ECO:0000256" key="7">
    <source>
        <dbReference type="ARBA" id="ARBA00022989"/>
    </source>
</evidence>
<evidence type="ECO:0000313" key="13">
    <source>
        <dbReference type="Proteomes" id="UP000076925"/>
    </source>
</evidence>
<dbReference type="GO" id="GO:0006817">
    <property type="term" value="P:phosphate ion transport"/>
    <property type="evidence" value="ECO:0007669"/>
    <property type="project" value="UniProtKB-KW"/>
</dbReference>
<sequence length="316" mass="33684">MNTQAENHQPTIQPRSQVEKSIDNGFIWLTRIFALAVAALLLWIAIQVAIQAGPAIREFGLGFLIKSAWNPVTSDYGVLPQIYGTLMSAFIGLLIAVPIGVGTAILLSENLLPLPVKTVIVFLVELLAAIPSVVYGVWAIFVLIPILTDIGKWLNANFGWIPFFSTVPTGPGLLPAGVILAIMVLPIITAISRDALISVPSSLRQAAFGLGATRWETIFKILIPAAFSGIVSAVMLALGRAMGETMAVTMIIGNANTISPSLFAPSNTISSLLANQFAEASGLQVSALMYAALILFVLTLIVNILAEMIVLRVKRL</sequence>
<dbReference type="Proteomes" id="UP000076925">
    <property type="component" value="Unassembled WGS sequence"/>
</dbReference>
<dbReference type="PROSITE" id="PS50928">
    <property type="entry name" value="ABC_TM1"/>
    <property type="match status" value="1"/>
</dbReference>
<evidence type="ECO:0000256" key="10">
    <source>
        <dbReference type="RuleBase" id="RU363054"/>
    </source>
</evidence>
<evidence type="ECO:0000313" key="12">
    <source>
        <dbReference type="EMBL" id="KYC40054.1"/>
    </source>
</evidence>
<dbReference type="CDD" id="cd06261">
    <property type="entry name" value="TM_PBP2"/>
    <property type="match status" value="1"/>
</dbReference>
<dbReference type="GO" id="GO:0005315">
    <property type="term" value="F:phosphate transmembrane transporter activity"/>
    <property type="evidence" value="ECO:0007669"/>
    <property type="project" value="InterPro"/>
</dbReference>
<comment type="similarity">
    <text evidence="2 10">Belongs to the binding-protein-dependent transport system permease family. CysTW subfamily.</text>
</comment>